<dbReference type="AlphaFoldDB" id="A0A7S6C6X3"/>
<organism evidence="1">
    <name type="scientific">Pseudomonas aeruginosa</name>
    <dbReference type="NCBI Taxonomy" id="287"/>
    <lineage>
        <taxon>Bacteria</taxon>
        <taxon>Pseudomonadati</taxon>
        <taxon>Pseudomonadota</taxon>
        <taxon>Gammaproteobacteria</taxon>
        <taxon>Pseudomonadales</taxon>
        <taxon>Pseudomonadaceae</taxon>
        <taxon>Pseudomonas</taxon>
    </lineage>
</organism>
<evidence type="ECO:0000313" key="1">
    <source>
        <dbReference type="EMBL" id="QLG05066.1"/>
    </source>
</evidence>
<dbReference type="EMBL" id="MN894888">
    <property type="protein sequence ID" value="QLG05066.1"/>
    <property type="molecule type" value="Genomic_DNA"/>
</dbReference>
<accession>A0A7S6C6X3</accession>
<protein>
    <submittedName>
        <fullName evidence="1">Uncharacterized protein</fullName>
    </submittedName>
</protein>
<proteinExistence type="predicted"/>
<name>A0A7S6C6X3_PSEAI</name>
<geneLocation type="plasmid" evidence="1">
    <name>pSE5369-VIM</name>
</geneLocation>
<reference evidence="1" key="1">
    <citation type="submission" date="2019-12" db="EMBL/GenBank/DDBJ databases">
        <title>Compelete sequence of pSE5369-VIM.</title>
        <authorList>
            <person name="Zhou D."/>
        </authorList>
    </citation>
    <scope>NUCLEOTIDE SEQUENCE</scope>
    <source>
        <strain evidence="1">SE5369</strain>
        <plasmid evidence="1">pSE5369-VIM</plasmid>
    </source>
</reference>
<keyword evidence="1" id="KW-0614">Plasmid</keyword>
<sequence>MTCLSQPIKTTTIPVPALLRAEQAPHFAVAADSRERRDCIRFQAVGMVVAGPPAAPAVV</sequence>